<dbReference type="SUPFAM" id="SSF53850">
    <property type="entry name" value="Periplasmic binding protein-like II"/>
    <property type="match status" value="1"/>
</dbReference>
<proteinExistence type="predicted"/>
<dbReference type="RefSeq" id="WP_084092692.1">
    <property type="nucleotide sequence ID" value="NZ_FWXD01000033.1"/>
</dbReference>
<dbReference type="PANTHER" id="PTHR35936">
    <property type="entry name" value="MEMBRANE-BOUND LYTIC MUREIN TRANSGLYCOSYLASE F"/>
    <property type="match status" value="1"/>
</dbReference>
<organism evidence="4 5">
    <name type="scientific">Andreprevotia lacus DSM 23236</name>
    <dbReference type="NCBI Taxonomy" id="1121001"/>
    <lineage>
        <taxon>Bacteria</taxon>
        <taxon>Pseudomonadati</taxon>
        <taxon>Pseudomonadota</taxon>
        <taxon>Betaproteobacteria</taxon>
        <taxon>Neisseriales</taxon>
        <taxon>Chitinibacteraceae</taxon>
        <taxon>Andreprevotia</taxon>
    </lineage>
</organism>
<dbReference type="Proteomes" id="UP000192761">
    <property type="component" value="Unassembled WGS sequence"/>
</dbReference>
<feature type="signal peptide" evidence="2">
    <location>
        <begin position="1"/>
        <end position="18"/>
    </location>
</feature>
<evidence type="ECO:0000259" key="3">
    <source>
        <dbReference type="SMART" id="SM00062"/>
    </source>
</evidence>
<feature type="domain" description="Solute-binding protein family 3/N-terminal" evidence="3">
    <location>
        <begin position="20"/>
        <end position="245"/>
    </location>
</feature>
<accession>A0A1W1XZB5</accession>
<dbReference type="PANTHER" id="PTHR35936:SF6">
    <property type="entry name" value="AMINO ACID ABC TRANSPORTER SUBSTRATE-BINDING PAAT FAMILY PROTEIN"/>
    <property type="match status" value="1"/>
</dbReference>
<evidence type="ECO:0000256" key="1">
    <source>
        <dbReference type="ARBA" id="ARBA00022729"/>
    </source>
</evidence>
<dbReference type="AlphaFoldDB" id="A0A1W1XZB5"/>
<reference evidence="4 5" key="1">
    <citation type="submission" date="2017-04" db="EMBL/GenBank/DDBJ databases">
        <authorList>
            <person name="Afonso C.L."/>
            <person name="Miller P.J."/>
            <person name="Scott M.A."/>
            <person name="Spackman E."/>
            <person name="Goraichik I."/>
            <person name="Dimitrov K.M."/>
            <person name="Suarez D.L."/>
            <person name="Swayne D.E."/>
        </authorList>
    </citation>
    <scope>NUCLEOTIDE SEQUENCE [LARGE SCALE GENOMIC DNA]</scope>
    <source>
        <strain evidence="4 5">DSM 23236</strain>
    </source>
</reference>
<keyword evidence="5" id="KW-1185">Reference proteome</keyword>
<sequence>MRGFYIAACLLAAQAAVAAPLRICAEDQWPPFAFVQDGKPAGASIDLVLAAFKAVGVPVNVESGSYVRCMQLVREGRFDALIDVAQNDERRPQLLWPRQPMLLLELHLVGNKPRGNDSAGFERMQSRRVGITRGYEYPNRMLTQPGIQLVESPSELGNFRHLALGDLDFMLLSRGTLATLLSQLTVSERQHIHDWGAIDTLPLYLAFGPGKPEHQQAADAFDRGMQQLRKSGDDQRILDKWKAVP</sequence>
<dbReference type="SMART" id="SM00062">
    <property type="entry name" value="PBPb"/>
    <property type="match status" value="1"/>
</dbReference>
<evidence type="ECO:0000313" key="5">
    <source>
        <dbReference type="Proteomes" id="UP000192761"/>
    </source>
</evidence>
<name>A0A1W1XZB5_9NEIS</name>
<keyword evidence="1 2" id="KW-0732">Signal</keyword>
<feature type="chain" id="PRO_5012280577" evidence="2">
    <location>
        <begin position="19"/>
        <end position="245"/>
    </location>
</feature>
<dbReference type="InterPro" id="IPR001638">
    <property type="entry name" value="Solute-binding_3/MltF_N"/>
</dbReference>
<evidence type="ECO:0000313" key="4">
    <source>
        <dbReference type="EMBL" id="SMC29310.1"/>
    </source>
</evidence>
<dbReference type="Gene3D" id="3.40.190.10">
    <property type="entry name" value="Periplasmic binding protein-like II"/>
    <property type="match status" value="2"/>
</dbReference>
<gene>
    <name evidence="4" type="ORF">SAMN02745857_03756</name>
</gene>
<dbReference type="OrthoDB" id="8589042at2"/>
<dbReference type="Pfam" id="PF00497">
    <property type="entry name" value="SBP_bac_3"/>
    <property type="match status" value="1"/>
</dbReference>
<dbReference type="EMBL" id="FWXD01000033">
    <property type="protein sequence ID" value="SMC29310.1"/>
    <property type="molecule type" value="Genomic_DNA"/>
</dbReference>
<dbReference type="STRING" id="1121001.SAMN02745857_03756"/>
<evidence type="ECO:0000256" key="2">
    <source>
        <dbReference type="SAM" id="SignalP"/>
    </source>
</evidence>
<protein>
    <submittedName>
        <fullName evidence="4">Extracellular solute-binding protein, family 3</fullName>
    </submittedName>
</protein>